<gene>
    <name evidence="1" type="ORF">LXD69_15740</name>
</gene>
<dbReference type="RefSeq" id="WP_246916080.1">
    <property type="nucleotide sequence ID" value="NZ_CP090145.1"/>
</dbReference>
<proteinExistence type="predicted"/>
<evidence type="ECO:0008006" key="3">
    <source>
        <dbReference type="Google" id="ProtNLM"/>
    </source>
</evidence>
<organism evidence="1 2">
    <name type="scientific">Flavobacterium sediminilitoris</name>
    <dbReference type="NCBI Taxonomy" id="2024526"/>
    <lineage>
        <taxon>Bacteria</taxon>
        <taxon>Pseudomonadati</taxon>
        <taxon>Bacteroidota</taxon>
        <taxon>Flavobacteriia</taxon>
        <taxon>Flavobacteriales</taxon>
        <taxon>Flavobacteriaceae</taxon>
        <taxon>Flavobacterium</taxon>
    </lineage>
</organism>
<reference evidence="1" key="1">
    <citation type="submission" date="2021-12" db="EMBL/GenBank/DDBJ databases">
        <authorList>
            <person name="Cha I.-T."/>
            <person name="Lee K.-E."/>
            <person name="Park S.-J."/>
        </authorList>
    </citation>
    <scope>NUCLEOTIDE SEQUENCE</scope>
    <source>
        <strain evidence="1">YSM-43</strain>
    </source>
</reference>
<evidence type="ECO:0000313" key="1">
    <source>
        <dbReference type="EMBL" id="UOX33472.1"/>
    </source>
</evidence>
<name>A0ABY4HMK8_9FLAO</name>
<protein>
    <recommendedName>
        <fullName evidence="3">YtkA-like protein</fullName>
    </recommendedName>
</protein>
<accession>A0ABY4HMK8</accession>
<keyword evidence="2" id="KW-1185">Reference proteome</keyword>
<dbReference type="EMBL" id="CP090145">
    <property type="protein sequence ID" value="UOX33472.1"/>
    <property type="molecule type" value="Genomic_DNA"/>
</dbReference>
<reference evidence="1" key="2">
    <citation type="submission" date="2022-04" db="EMBL/GenBank/DDBJ databases">
        <title>Complete Genome Sequence of Flavobacterium sediminilitoris YSM-43, Isolated from a Tidal Sediment.</title>
        <authorList>
            <person name="Lee P.A."/>
        </authorList>
    </citation>
    <scope>NUCLEOTIDE SEQUENCE</scope>
    <source>
        <strain evidence="1">YSM-43</strain>
    </source>
</reference>
<evidence type="ECO:0000313" key="2">
    <source>
        <dbReference type="Proteomes" id="UP000830454"/>
    </source>
</evidence>
<sequence length="281" mass="31239">MKNLKYALLFVFVTIISCSSDDENITATTVTELSGLNKIQEITNDTHVIELYNANGALEQGYNAISLRIKNKTTGSYEKNATLSWSPVMHMTSMMHSCPKSGIVKTASKETLYNGYIVFQMAQNSAEYWDLKIDYSIDGINYIVTALIDVPASTKQRVTSFMGADGTRYIIALIDPKLPKVAINDATFGLFKMESMMNFPIVDDYTIKIDPRMPSMGNHGSPNNLNLTQGTDALYHGKLSLTMTGYWKINLQLLNSTNTVLKGESVTETNLASSLYLELEF</sequence>
<dbReference type="PROSITE" id="PS51257">
    <property type="entry name" value="PROKAR_LIPOPROTEIN"/>
    <property type="match status" value="1"/>
</dbReference>
<dbReference type="Proteomes" id="UP000830454">
    <property type="component" value="Chromosome"/>
</dbReference>